<name>Q9V426_DROME</name>
<gene>
    <name evidence="3 8" type="primary">vig</name>
    <name evidence="3" type="synonym">BG:DS00929.13</name>
    <name evidence="3" type="synonym">Dmel\CG4170</name>
    <name evidence="3" type="synonym">EP(2)0812</name>
    <name evidence="3" type="synonym">VIG</name>
    <name evidence="3" type="synonym">Vig</name>
    <name evidence="3 8" type="ORF">CG4170</name>
    <name evidence="3" type="ORF">Dmel_CG4170</name>
</gene>
<reference evidence="3" key="14">
    <citation type="submission" date="2022-11" db="EMBL/GenBank/DDBJ databases">
        <title>Drosophila melanogaster release 4 sequence.</title>
        <authorList>
            <consortium name="Berkeley Drosophila Genome Project"/>
            <person name="Celniker S."/>
            <person name="Carlson J."/>
            <person name="Wan K."/>
            <person name="Pfeiffer B."/>
            <person name="Frise E."/>
            <person name="George R."/>
            <person name="Hoskins R."/>
            <person name="Stapleton M."/>
            <person name="Pacleb J."/>
            <person name="Park S."/>
            <person name="Svirskas R."/>
            <person name="Smith E."/>
            <person name="Yu C."/>
            <person name="Rubin G."/>
        </authorList>
    </citation>
    <scope>NUCLEOTIDE SEQUENCE</scope>
</reference>
<dbReference type="GO" id="GO:0035194">
    <property type="term" value="P:regulatory ncRNA-mediated post-transcriptional gene silencing"/>
    <property type="evidence" value="ECO:0000353"/>
    <property type="project" value="FlyBase"/>
</dbReference>
<feature type="compositionally biased region" description="Basic and acidic residues" evidence="1">
    <location>
        <begin position="251"/>
        <end position="261"/>
    </location>
</feature>
<reference evidence="3 9" key="5">
    <citation type="journal article" date="2002" name="Genome Biol.">
        <title>Heterochromatic sequences in a Drosophila whole-genome shotgun assembly.</title>
        <authorList>
            <person name="Hoskins R.A."/>
            <person name="Smith C.D."/>
            <person name="Carlson J.W."/>
            <person name="Carvalho A.B."/>
            <person name="Halpern A."/>
            <person name="Kaminker J.S."/>
            <person name="Kennedy C."/>
            <person name="Mungall C.J."/>
            <person name="Sullivan B.A."/>
            <person name="Sutton G.G."/>
            <person name="Yasuhara J.C."/>
            <person name="Wakimoto B.T."/>
            <person name="Myers E.W."/>
            <person name="Celniker S.E."/>
            <person name="Rubin G.M."/>
            <person name="Karpen G.H."/>
        </authorList>
    </citation>
    <scope>NUCLEOTIDE SEQUENCE [LARGE SCALE GENOMIC DNA]</scope>
    <source>
        <strain evidence="9">Berkeley</strain>
    </source>
</reference>
<dbReference type="eggNOG" id="KOG2945">
    <property type="taxonomic scope" value="Eukaryota"/>
</dbReference>
<evidence type="ECO:0000259" key="2">
    <source>
        <dbReference type="SMART" id="SM01233"/>
    </source>
</evidence>
<organism evidence="3 9">
    <name type="scientific">Drosophila melanogaster</name>
    <name type="common">Fruit fly</name>
    <dbReference type="NCBI Taxonomy" id="7227"/>
    <lineage>
        <taxon>Eukaryota</taxon>
        <taxon>Metazoa</taxon>
        <taxon>Ecdysozoa</taxon>
        <taxon>Arthropoda</taxon>
        <taxon>Hexapoda</taxon>
        <taxon>Insecta</taxon>
        <taxon>Pterygota</taxon>
        <taxon>Neoptera</taxon>
        <taxon>Endopterygota</taxon>
        <taxon>Diptera</taxon>
        <taxon>Brachycera</taxon>
        <taxon>Muscomorpha</taxon>
        <taxon>Ephydroidea</taxon>
        <taxon>Drosophilidae</taxon>
        <taxon>Drosophila</taxon>
        <taxon>Sophophora</taxon>
    </lineage>
</organism>
<dbReference type="UCSC" id="CG4170-RA">
    <property type="organism name" value="d. melanogaster"/>
</dbReference>
<dbReference type="GO" id="GO:0003723">
    <property type="term" value="F:RNA binding"/>
    <property type="evidence" value="ECO:0000318"/>
    <property type="project" value="GO_Central"/>
</dbReference>
<dbReference type="AlphaFoldDB" id="Q9V426"/>
<reference evidence="9" key="3">
    <citation type="journal article" date="2002" name="Genome Biol.">
        <title>Annotation of the Drosophila melanogaster euchromatic genome: a systematic review.</title>
        <authorList>
            <person name="Misra S."/>
            <person name="Crosby M.A."/>
            <person name="Mungall C.J."/>
            <person name="Matthews B.B."/>
            <person name="Campbell K.S."/>
            <person name="Hradecky P."/>
            <person name="Huang Y."/>
            <person name="Kaminker J.S."/>
            <person name="Millburn G.H."/>
            <person name="Prochnik S.E."/>
            <person name="Smith C.D."/>
            <person name="Tupy J.L."/>
            <person name="Whitfied E.J."/>
            <person name="Bayraktaroglu L."/>
            <person name="Berman B.P."/>
            <person name="Bettencourt B.R."/>
            <person name="Celniker S.E."/>
            <person name="de Grey A.D."/>
            <person name="Drysdale R.A."/>
            <person name="Harris N.L."/>
            <person name="Richter J."/>
            <person name="Russo S."/>
            <person name="Schroeder A.J."/>
            <person name="Shu S.Q."/>
            <person name="Stapleton M."/>
            <person name="Yamada C."/>
            <person name="Ashburner M."/>
            <person name="Gelbart W.M."/>
            <person name="Rubin G.M."/>
            <person name="Lewis S.E."/>
        </authorList>
    </citation>
    <scope>GENOME REANNOTATION</scope>
    <source>
        <strain evidence="9">Berkeley</strain>
    </source>
</reference>
<dbReference type="SMART" id="SM01233">
    <property type="entry name" value="HABP4_PAI-RBP1"/>
    <property type="match status" value="1"/>
</dbReference>
<dbReference type="GO" id="GO:0005700">
    <property type="term" value="C:polytene chromosome"/>
    <property type="evidence" value="ECO:0000314"/>
    <property type="project" value="FlyBase"/>
</dbReference>
<dbReference type="FunCoup" id="Q9V426">
    <property type="interactions" value="1427"/>
</dbReference>
<dbReference type="GO" id="GO:0005634">
    <property type="term" value="C:nucleus"/>
    <property type="evidence" value="ECO:0000314"/>
    <property type="project" value="FlyBase"/>
</dbReference>
<dbReference type="GO" id="GO:0005737">
    <property type="term" value="C:cytoplasm"/>
    <property type="evidence" value="ECO:0000314"/>
    <property type="project" value="FlyBase"/>
</dbReference>
<dbReference type="AGR" id="FB:FBgn0024183"/>
<reference evidence="3 9" key="10">
    <citation type="journal article" date="2007" name="Science">
        <title>Sequence finishing and mapping of Drosophila melanogaster heterochromatin.</title>
        <authorList>
            <person name="Hoskins R.A."/>
            <person name="Carlson J.W."/>
            <person name="Kennedy C."/>
            <person name="Acevedo D."/>
            <person name="Evans-Holm M."/>
            <person name="Frise E."/>
            <person name="Wan K.H."/>
            <person name="Park S."/>
            <person name="Mendez-Lago M."/>
            <person name="Rossi F."/>
            <person name="Villasante A."/>
            <person name="Dimitri P."/>
            <person name="Karpen G.H."/>
            <person name="Celniker S.E."/>
        </authorList>
    </citation>
    <scope>NUCLEOTIDE SEQUENCE [LARGE SCALE GENOMIC DNA]</scope>
    <source>
        <strain evidence="9">Berkeley</strain>
    </source>
</reference>
<sequence length="490" mass="52708">MDSAGKNRYELLFMDDDVSDPLDNLVAPTAAAAAAAAGKKKQPSAAAAAATKTTANKVANSNNKANAGSNIGGPNAKKPNQAEKENKPNNALNKTDGKKFTPSADNKQQQFNNNASSNYKQQGAPRQGGGANRTREFGSGQGQGQGQGGQQQRSVNFRQQNGNAETREQRNNRRNVRENVGAPDGQQSRPYRGPGGGPGAGGDRPQRQNRNYDGQNRKREFDRQSGSDRTGVKSIDKRDGAGSHNWGSVKEAIDDVNKNESETNVTNAEGGAKADESGTEPQNEQATAEEEAKELTLDEWKAQQGQRIKPTFNIRKAGEGEDTTQWKKMVVLTSNKKKENDSEEELEYDPALYPQRVGRQQRVLDIQFNFNDGRRGGPGGFGGRGGRGGPRPGGFGGGPRSEGGNRDGGNREGGRDNREGGNRGPRDGQQHNNEGGGSSAQNQRPPIDRRGPGNNQNNNQNSGPGPNKRFERQQNTAPKVNDERQFPTLA</sequence>
<dbReference type="FlyBase" id="FBgn0024183">
    <property type="gene designation" value="vig"/>
</dbReference>
<dbReference type="GO" id="GO:0005829">
    <property type="term" value="C:cytosol"/>
    <property type="evidence" value="ECO:0007005"/>
    <property type="project" value="FlyBase"/>
</dbReference>
<dbReference type="Reactome" id="R-DME-114608">
    <property type="pathway name" value="Platelet degranulation"/>
</dbReference>
<dbReference type="EMBL" id="AE014134">
    <property type="protein sequence ID" value="AAN10889.1"/>
    <property type="molecule type" value="Genomic_DNA"/>
</dbReference>
<dbReference type="BioGRID-ORCS" id="34885">
    <property type="hits" value="0 hits in 3 CRISPR screens"/>
</dbReference>
<dbReference type="GlyGen" id="Q9V426">
    <property type="glycosylation" value="1 site"/>
</dbReference>
<feature type="compositionally biased region" description="Gly residues" evidence="1">
    <location>
        <begin position="193"/>
        <end position="202"/>
    </location>
</feature>
<reference evidence="3" key="8">
    <citation type="submission" date="2006-08" db="EMBL/GenBank/DDBJ databases">
        <authorList>
            <person name="Celniker S."/>
            <person name="Carlson J."/>
            <person name="Wan K."/>
            <person name="Frise E."/>
            <person name="Hoskins R."/>
            <person name="Park S."/>
            <person name="Svirskas R."/>
            <person name="Rubin G."/>
        </authorList>
    </citation>
    <scope>NUCLEOTIDE SEQUENCE</scope>
</reference>
<evidence type="ECO:0000313" key="3">
    <source>
        <dbReference type="EMBL" id="AAF53437.1"/>
    </source>
</evidence>
<feature type="compositionally biased region" description="Gly residues" evidence="1">
    <location>
        <begin position="376"/>
        <end position="401"/>
    </location>
</feature>
<dbReference type="EMBL" id="AE014134">
    <property type="protein sequence ID" value="AAF53437.1"/>
    <property type="molecule type" value="Genomic_DNA"/>
</dbReference>
<dbReference type="GO" id="GO:0070828">
    <property type="term" value="P:heterochromatin organization"/>
    <property type="evidence" value="ECO:0000315"/>
    <property type="project" value="FlyBase"/>
</dbReference>
<dbReference type="VEuPathDB" id="VectorBase:FBgn0024183"/>
<reference evidence="9" key="2">
    <citation type="journal article" date="2002" name="Genome Biol.">
        <title>Finishing a whole-genome shotgun: release 3 of the Drosophila melanogaster euchromatic genome sequence.</title>
        <authorList>
            <person name="Celniker S.E."/>
            <person name="Wheeler D.A."/>
            <person name="Kronmiller B."/>
            <person name="Carlson J.W."/>
            <person name="Halpern A."/>
            <person name="Patel S."/>
            <person name="Adams M."/>
            <person name="Champe M."/>
            <person name="Dugan S.P."/>
            <person name="Frise E."/>
            <person name="Hodgson A."/>
            <person name="George R.A."/>
            <person name="Hoskins R.A."/>
            <person name="Laverty T."/>
            <person name="Muzny D.M."/>
            <person name="Nelson C.R."/>
            <person name="Pacleb J.M."/>
            <person name="Park S."/>
            <person name="Pfeiffer B.D."/>
            <person name="Richards S."/>
            <person name="Sodergren E.J."/>
            <person name="Svirskas R."/>
            <person name="Tabor P.E."/>
            <person name="Wan K."/>
            <person name="Stapleton M."/>
            <person name="Sutton G.G."/>
            <person name="Venter C."/>
            <person name="Weinstock G."/>
            <person name="Scherer S.E."/>
            <person name="Myers E.W."/>
            <person name="Gibbs R.A."/>
            <person name="Rubin G.M."/>
        </authorList>
    </citation>
    <scope>NUCLEOTIDE SEQUENCE [LARGE SCALE GENOMIC DNA]</scope>
    <source>
        <strain evidence="9">Berkeley</strain>
    </source>
</reference>
<protein>
    <submittedName>
        <fullName evidence="4">LD07162p</fullName>
    </submittedName>
    <submittedName>
        <fullName evidence="3">Vasa intronic gene, isoform A</fullName>
    </submittedName>
    <submittedName>
        <fullName evidence="5">Vasa intronic gene, isoform B</fullName>
    </submittedName>
    <submittedName>
        <fullName evidence="6">Vasa intronic gene, isoform C</fullName>
    </submittedName>
    <submittedName>
        <fullName evidence="7">Vasa intronic gene, isoform D</fullName>
    </submittedName>
</protein>
<accession>Q9V426</accession>
<reference evidence="3 9" key="1">
    <citation type="journal article" date="2000" name="Science">
        <title>The genome sequence of Drosophila melanogaster.</title>
        <authorList>
            <person name="Adams M.D."/>
            <person name="Celniker S.E."/>
            <person name="Holt R.A."/>
            <person name="Evans C.A."/>
            <person name="Gocayne J.D."/>
            <person name="Amanatides P.G."/>
            <person name="Scherer S.E."/>
            <person name="Li P.W."/>
            <person name="Hoskins R.A."/>
            <person name="Galle R.F."/>
            <person name="George R.A."/>
            <person name="Lewis S.E."/>
            <person name="Richards S."/>
            <person name="Ashburner M."/>
            <person name="Henderson S.N."/>
            <person name="Sutton G.G."/>
            <person name="Wortman J.R."/>
            <person name="Yandell M.D."/>
            <person name="Zhang Q."/>
            <person name="Chen L.X."/>
            <person name="Brandon R.C."/>
            <person name="Rogers Y.H."/>
            <person name="Blazej R.G."/>
            <person name="Champe M."/>
            <person name="Pfeiffer B.D."/>
            <person name="Wan K.H."/>
            <person name="Doyle C."/>
            <person name="Baxter E.G."/>
            <person name="Helt G."/>
            <person name="Nelson C.R."/>
            <person name="Gabor G.L."/>
            <person name="Abril J.F."/>
            <person name="Agbayani A."/>
            <person name="An H.J."/>
            <person name="Andrews-Pfannkoch C."/>
            <person name="Baldwin D."/>
            <person name="Ballew R.M."/>
            <person name="Basu A."/>
            <person name="Baxendale J."/>
            <person name="Bayraktaroglu L."/>
            <person name="Beasley E.M."/>
            <person name="Beeson K.Y."/>
            <person name="Benos P.V."/>
            <person name="Berman B.P."/>
            <person name="Bhandari D."/>
            <person name="Bolshakov S."/>
            <person name="Borkova D."/>
            <person name="Botchan M.R."/>
            <person name="Bouck J."/>
            <person name="Brokstein P."/>
            <person name="Brottier P."/>
            <person name="Burtis K.C."/>
            <person name="Busam D.A."/>
            <person name="Butler H."/>
            <person name="Cadieu E."/>
            <person name="Center A."/>
            <person name="Chandra I."/>
            <person name="Cherry J.M."/>
            <person name="Cawley S."/>
            <person name="Dahlke C."/>
            <person name="Davenport L.B."/>
            <person name="Davies P."/>
            <person name="de Pablos B."/>
            <person name="Delcher A."/>
            <person name="Deng Z."/>
            <person name="Mays A.D."/>
            <person name="Dew I."/>
            <person name="Dietz S.M."/>
            <person name="Dodson K."/>
            <person name="Doup L.E."/>
            <person name="Downes M."/>
            <person name="Dugan-Rocha S."/>
            <person name="Dunkov B.C."/>
            <person name="Dunn P."/>
            <person name="Durbin K.J."/>
            <person name="Evangelista C.C."/>
            <person name="Ferraz C."/>
            <person name="Ferriera S."/>
            <person name="Fleischmann W."/>
            <person name="Fosler C."/>
            <person name="Gabrielian A.E."/>
            <person name="Garg N.S."/>
            <person name="Gelbart W.M."/>
            <person name="Glasser K."/>
            <person name="Glodek A."/>
            <person name="Gong F."/>
            <person name="Gorrell J.H."/>
            <person name="Gu Z."/>
            <person name="Guan P."/>
            <person name="Harris M."/>
            <person name="Harris N.L."/>
            <person name="Harvey D."/>
            <person name="Heiman T.J."/>
            <person name="Hernandez J.R."/>
            <person name="Houck J."/>
            <person name="Hostin D."/>
            <person name="Houston K.A."/>
            <person name="Howland T.J."/>
            <person name="Wei M.H."/>
            <person name="Ibegwam C."/>
            <person name="Jalali M."/>
            <person name="Kalush F."/>
            <person name="Karpen G.H."/>
            <person name="Ke Z."/>
            <person name="Kennison J.A."/>
            <person name="Ketchum K.A."/>
            <person name="Kimmel B.E."/>
            <person name="Kodira C.D."/>
            <person name="Kraft C."/>
            <person name="Kravitz S."/>
            <person name="Kulp D."/>
            <person name="Lai Z."/>
            <person name="Lasko P."/>
            <person name="Lei Y."/>
            <person name="Levitsky A.A."/>
            <person name="Li J."/>
            <person name="Li Z."/>
            <person name="Liang Y."/>
            <person name="Lin X."/>
            <person name="Liu X."/>
            <person name="Mattei B."/>
            <person name="McIntosh T.C."/>
            <person name="McLeod M.P."/>
            <person name="McPherson D."/>
            <person name="Merkulov G."/>
            <person name="Milshina N.V."/>
            <person name="Mobarry C."/>
            <person name="Morris J."/>
            <person name="Moshrefi A."/>
            <person name="Mount S.M."/>
            <person name="Moy M."/>
            <person name="Murphy B."/>
            <person name="Murphy L."/>
            <person name="Muzny D.M."/>
            <person name="Nelson D.L."/>
            <person name="Nelson D.R."/>
            <person name="Nelson K.A."/>
            <person name="Nixon K."/>
            <person name="Nusskern D.R."/>
            <person name="Pacleb J.M."/>
            <person name="Palazzolo M."/>
            <person name="Pittman G.S."/>
            <person name="Pan S."/>
            <person name="Pollard J."/>
            <person name="Puri V."/>
            <person name="Reese M.G."/>
            <person name="Reinert K."/>
            <person name="Remington K."/>
            <person name="Saunders R.D."/>
            <person name="Scheeler F."/>
            <person name="Shen H."/>
            <person name="Shue B.C."/>
            <person name="Siden-Kiamos I."/>
            <person name="Simpson M."/>
            <person name="Skupski M.P."/>
            <person name="Smith T."/>
            <person name="Spier E."/>
            <person name="Spradling A.C."/>
            <person name="Stapleton M."/>
            <person name="Strong R."/>
            <person name="Sun E."/>
            <person name="Svirskas R."/>
            <person name="Tector C."/>
            <person name="Turner R."/>
            <person name="Venter E."/>
            <person name="Wang A.H."/>
            <person name="Wang X."/>
            <person name="Wang Z.Y."/>
            <person name="Wassarman D.A."/>
            <person name="Weinstock G.M."/>
            <person name="Weissenbach J."/>
            <person name="Williams S.M."/>
            <person name="WoodageT"/>
            <person name="Worley K.C."/>
            <person name="Wu D."/>
            <person name="Yang S."/>
            <person name="Yao Q.A."/>
            <person name="Ye J."/>
            <person name="Yeh R.F."/>
            <person name="Zaveri J.S."/>
            <person name="Zhan M."/>
            <person name="Zhang G."/>
            <person name="Zhao Q."/>
            <person name="Zheng L."/>
            <person name="Zheng X.H."/>
            <person name="Zhong F.N."/>
            <person name="Zhong W."/>
            <person name="Zhou X."/>
            <person name="Zhu S."/>
            <person name="Zhu X."/>
            <person name="Smith H.O."/>
            <person name="Gibbs R.A."/>
            <person name="Myers E.W."/>
            <person name="Rubin G.M."/>
            <person name="Venter J.C."/>
        </authorList>
    </citation>
    <scope>NUCLEOTIDE SEQUENCE [LARGE SCALE GENOMIC DNA]</scope>
    <source>
        <strain evidence="9">Berkeley</strain>
    </source>
</reference>
<reference evidence="9" key="4">
    <citation type="journal article" date="2002" name="Genome Biol.">
        <title>The transposable elements of the Drosophila melanogaster euchromatin: a genomics perspective.</title>
        <authorList>
            <person name="Kaminker J.S."/>
            <person name="Bergman C.M."/>
            <person name="Kronmiller B."/>
            <person name="Carlson J."/>
            <person name="Svirskas R."/>
            <person name="Patel S."/>
            <person name="Frise E."/>
            <person name="Wheeler D.A."/>
            <person name="Lewis S.E."/>
            <person name="Rubin G.M."/>
            <person name="Ashburner M."/>
            <person name="Celniker S.E."/>
        </authorList>
    </citation>
    <scope>NUCLEOTIDE SEQUENCE [LARGE SCALE GENOMIC DNA]</scope>
    <source>
        <strain evidence="9">Berkeley</strain>
    </source>
</reference>
<dbReference type="GO" id="GO:0005703">
    <property type="term" value="C:polytene chromosome puff"/>
    <property type="evidence" value="ECO:0000314"/>
    <property type="project" value="FlyBase"/>
</dbReference>
<evidence type="ECO:0007829" key="10">
    <source>
        <dbReference type="PeptideAtlas" id="Q9V426"/>
    </source>
</evidence>
<dbReference type="InterPro" id="IPR006861">
    <property type="entry name" value="HABP4_PAIRBP1-bd"/>
</dbReference>
<feature type="compositionally biased region" description="Basic and acidic residues" evidence="1">
    <location>
        <begin position="480"/>
        <end position="490"/>
    </location>
</feature>
<feature type="compositionally biased region" description="Basic and acidic residues" evidence="1">
    <location>
        <begin position="403"/>
        <end position="429"/>
    </location>
</feature>
<evidence type="ECO:0000313" key="8">
    <source>
        <dbReference type="FlyBase" id="FBgn0024183"/>
    </source>
</evidence>
<dbReference type="RefSeq" id="NP_723896.1">
    <property type="nucleotide sequence ID" value="NM_165100.2"/>
</dbReference>
<feature type="domain" description="Hyaluronan/mRNA-binding protein" evidence="2">
    <location>
        <begin position="217"/>
        <end position="320"/>
    </location>
</feature>
<dbReference type="PANTHER" id="PTHR12299">
    <property type="entry name" value="HYALURONIC ACID-BINDING PROTEIN 4"/>
    <property type="match status" value="1"/>
</dbReference>
<feature type="compositionally biased region" description="Polar residues" evidence="1">
    <location>
        <begin position="103"/>
        <end position="121"/>
    </location>
</feature>
<dbReference type="KEGG" id="dme:Dmel_CG4170"/>
<feature type="compositionally biased region" description="Basic and acidic residues" evidence="1">
    <location>
        <begin position="165"/>
        <end position="177"/>
    </location>
</feature>
<dbReference type="EMBL" id="AE014134">
    <property type="protein sequence ID" value="AAN10888.1"/>
    <property type="molecule type" value="Genomic_DNA"/>
</dbReference>
<evidence type="ECO:0000256" key="1">
    <source>
        <dbReference type="SAM" id="MobiDB-lite"/>
    </source>
</evidence>
<proteinExistence type="evidence at protein level"/>
<feature type="region of interest" description="Disordered" evidence="1">
    <location>
        <begin position="53"/>
        <end position="490"/>
    </location>
</feature>
<reference evidence="3 9" key="9">
    <citation type="journal article" date="2007" name="Science">
        <title>The Release 5.1 annotation of Drosophila melanogaster heterochromatin.</title>
        <authorList>
            <person name="Smith C.D."/>
            <person name="Shu S."/>
            <person name="Mungall C.J."/>
            <person name="Karpen G.H."/>
        </authorList>
    </citation>
    <scope>NUCLEOTIDE SEQUENCE [LARGE SCALE GENOMIC DNA]</scope>
    <source>
        <strain evidence="9">Berkeley</strain>
    </source>
</reference>
<reference evidence="3" key="15">
    <citation type="submission" date="2022-11" db="EMBL/GenBank/DDBJ databases">
        <authorList>
            <consortium name="FlyBase"/>
        </authorList>
    </citation>
    <scope>NUCLEOTIDE SEQUENCE</scope>
</reference>
<dbReference type="GeneID" id="34885"/>
<dbReference type="CTD" id="34885"/>
<dbReference type="STRING" id="7227.FBpp0080277"/>
<dbReference type="RefSeq" id="NP_723898.1">
    <property type="nucleotide sequence ID" value="NM_165102.2"/>
</dbReference>
<evidence type="ECO:0000313" key="5">
    <source>
        <dbReference type="EMBL" id="AAN10887.1"/>
    </source>
</evidence>
<evidence type="ECO:0000313" key="7">
    <source>
        <dbReference type="EMBL" id="AAN10889.1"/>
    </source>
</evidence>
<reference evidence="3" key="12">
    <citation type="journal article" date="2015" name="G3 (Bethesda)">
        <title>Gene Model Annotations for Drosophila melanogaster: The Rule-Benders.</title>
        <authorList>
            <consortium name="FlyBase Consortium"/>
            <person name="Crosby M.A."/>
            <person name="Gramates L.S."/>
            <person name="Dos Santos G."/>
            <person name="Matthews B.B."/>
            <person name="St Pierre S.E."/>
            <person name="Zhou P."/>
            <person name="Schroeder A.J."/>
            <person name="Falls K."/>
            <person name="Emmert D.B."/>
            <person name="Russo S.M."/>
            <person name="Gelbart W.M."/>
            <person name="null"/>
        </authorList>
    </citation>
    <scope>NUCLEOTIDE SEQUENCE</scope>
</reference>
<dbReference type="InterPro" id="IPR039764">
    <property type="entry name" value="HABP4/SERBP1-like"/>
</dbReference>
<dbReference type="DNASU" id="34885"/>
<dbReference type="EMBL" id="AY119578">
    <property type="protein sequence ID" value="AAM50232.1"/>
    <property type="molecule type" value="mRNA"/>
</dbReference>
<feature type="compositionally biased region" description="Low complexity" evidence="1">
    <location>
        <begin position="53"/>
        <end position="69"/>
    </location>
</feature>
<feature type="compositionally biased region" description="Basic and acidic residues" evidence="1">
    <location>
        <begin position="215"/>
        <end position="241"/>
    </location>
</feature>
<reference evidence="3" key="11">
    <citation type="journal article" date="2015" name="G3 (Bethesda)">
        <title>Gene Model Annotations for Drosophila melanogaster: Impact of High-Throughput Data.</title>
        <authorList>
            <consortium name="FlyBase Consortium"/>
            <person name="Matthews B.B."/>
            <person name="Dos Santos G."/>
            <person name="Crosby M.A."/>
            <person name="Emmert D.B."/>
            <person name="St Pierre S.E."/>
            <person name="Gramates L.S."/>
            <person name="Zhou P."/>
            <person name="Schroeder A.J."/>
            <person name="Falls K."/>
            <person name="Strelets V."/>
            <person name="Russo S.M."/>
            <person name="Gelbart W.M."/>
            <person name="null"/>
        </authorList>
    </citation>
    <scope>NUCLEOTIDE SEQUENCE</scope>
</reference>
<dbReference type="HOGENOM" id="CLU_037366_1_1_1"/>
<dbReference type="OrthoDB" id="6022699at2759"/>
<dbReference type="RefSeq" id="NP_523572.1">
    <property type="nucleotide sequence ID" value="NM_078848.3"/>
</dbReference>
<reference evidence="3 9" key="7">
    <citation type="journal article" date="2005" name="PLoS Comput. Biol.">
        <title>Combined evidence annotation of transposable elements in genome sequences.</title>
        <authorList>
            <person name="Quesneville H."/>
            <person name="Bergman C.M."/>
            <person name="Andrieu O."/>
            <person name="Autard D."/>
            <person name="Nouaud D."/>
            <person name="Ashburner M."/>
            <person name="Anxolabehere D."/>
        </authorList>
    </citation>
    <scope>NUCLEOTIDE SEQUENCE [LARGE SCALE GENOMIC DNA]</scope>
    <source>
        <strain evidence="9">Berkeley</strain>
    </source>
</reference>
<evidence type="ECO:0000313" key="4">
    <source>
        <dbReference type="EMBL" id="AAM50232.1"/>
    </source>
</evidence>
<keyword evidence="9" id="KW-1185">Reference proteome</keyword>
<evidence type="ECO:0000313" key="9">
    <source>
        <dbReference type="Proteomes" id="UP000000803"/>
    </source>
</evidence>
<dbReference type="EMBL" id="AE014134">
    <property type="protein sequence ID" value="AAN10887.1"/>
    <property type="molecule type" value="Genomic_DNA"/>
</dbReference>
<feature type="compositionally biased region" description="Polar residues" evidence="1">
    <location>
        <begin position="153"/>
        <end position="162"/>
    </location>
</feature>
<dbReference type="GO" id="GO:0016442">
    <property type="term" value="C:RISC complex"/>
    <property type="evidence" value="ECO:0000314"/>
    <property type="project" value="UniProtKB"/>
</dbReference>
<dbReference type="IntAct" id="Q9V426">
    <property type="interactions" value="91"/>
</dbReference>
<dbReference type="OMA" id="HNWGTIK"/>
<feature type="compositionally biased region" description="Low complexity" evidence="1">
    <location>
        <begin position="452"/>
        <end position="467"/>
    </location>
</feature>
<dbReference type="PaxDb" id="7227-FBpp0080277"/>
<reference evidence="3" key="13">
    <citation type="journal article" date="2015" name="Genome Res.">
        <title>The Release 6 reference sequence of the Drosophila melanogaster genome.</title>
        <authorList>
            <person name="Hoskins R.A."/>
            <person name="Carlson J.W."/>
            <person name="Wan K.H."/>
            <person name="Park S."/>
            <person name="Mendez I."/>
            <person name="Galle S.E."/>
            <person name="Booth B.W."/>
            <person name="Pfeiffer B.D."/>
            <person name="George R.A."/>
            <person name="Svirskas R."/>
            <person name="Krzywinski M."/>
            <person name="Schein J."/>
            <person name="Accardo M.C."/>
            <person name="Damia E."/>
            <person name="Messina G."/>
            <person name="Mendez-Lago M."/>
            <person name="de Pablos B."/>
            <person name="Demakova O.V."/>
            <person name="Andreyeva E.N."/>
            <person name="Boldyreva L.V."/>
            <person name="Marra M."/>
            <person name="Carvalho A.B."/>
            <person name="Dimitri P."/>
            <person name="Villasante A."/>
            <person name="Zhimulev I.F."/>
            <person name="Rubin G.M."/>
            <person name="Karpen G.H."/>
            <person name="Celniker S.E."/>
        </authorList>
    </citation>
    <scope>NUCLEOTIDE SEQUENCE</scope>
</reference>
<dbReference type="GO" id="GO:0003729">
    <property type="term" value="F:mRNA binding"/>
    <property type="evidence" value="ECO:0000255"/>
    <property type="project" value="FlyBase"/>
</dbReference>
<dbReference type="PANTHER" id="PTHR12299:SF17">
    <property type="entry name" value="AT19571P-RELATED"/>
    <property type="match status" value="1"/>
</dbReference>
<dbReference type="InParanoid" id="Q9V426"/>
<feature type="compositionally biased region" description="Gly residues" evidence="1">
    <location>
        <begin position="139"/>
        <end position="149"/>
    </location>
</feature>
<dbReference type="Pfam" id="PF04774">
    <property type="entry name" value="HABP4_PAI-RBP1"/>
    <property type="match status" value="1"/>
</dbReference>
<dbReference type="Bgee" id="FBgn0024183">
    <property type="expression patterns" value="Expressed in distal medullary amacrine neuron Dm9 in brain and 304 other cell types or tissues"/>
</dbReference>
<reference evidence="4" key="6">
    <citation type="submission" date="2002-06" db="EMBL/GenBank/DDBJ databases">
        <authorList>
            <person name="Stapleton M."/>
            <person name="Brokstein P."/>
            <person name="Hong L."/>
            <person name="Agbayani A."/>
            <person name="Carlson J."/>
            <person name="Champe M."/>
            <person name="Chavez C."/>
            <person name="Dorsett V."/>
            <person name="Dresnek D."/>
            <person name="Farfan D."/>
            <person name="Frise E."/>
            <person name="George R."/>
            <person name="Gonzalez M."/>
            <person name="Guarin H."/>
            <person name="Kronmiller B."/>
            <person name="Li P."/>
            <person name="Liao G."/>
            <person name="Miranda A."/>
            <person name="Mungall C.J."/>
            <person name="Nunoo J."/>
            <person name="Pacleb J."/>
            <person name="Paragas V."/>
            <person name="Park S."/>
            <person name="Patel S."/>
            <person name="Phouanenavong S."/>
            <person name="Wan K."/>
            <person name="Yu C."/>
            <person name="Lewis S.E."/>
            <person name="Rubin G.M."/>
            <person name="Celniker S."/>
        </authorList>
    </citation>
    <scope>NUCLEOTIDE SEQUENCE</scope>
    <source>
        <strain evidence="4">Berkeley</strain>
    </source>
</reference>
<dbReference type="RefSeq" id="NP_723897.1">
    <property type="nucleotide sequence ID" value="NM_165101.2"/>
</dbReference>
<keyword evidence="10" id="KW-1267">Proteomics identification</keyword>
<evidence type="ECO:0000313" key="6">
    <source>
        <dbReference type="EMBL" id="AAN10888.1"/>
    </source>
</evidence>
<dbReference type="Proteomes" id="UP000000803">
    <property type="component" value="Chromosome 2L"/>
</dbReference>